<feature type="compositionally biased region" description="Basic and acidic residues" evidence="1">
    <location>
        <begin position="10"/>
        <end position="23"/>
    </location>
</feature>
<evidence type="ECO:0000313" key="3">
    <source>
        <dbReference type="EMBL" id="NEA26223.1"/>
    </source>
</evidence>
<sequence length="148" mass="16594">MPVQATSIEPPRREVDHEPVPDRRRPRASHACTRKKEAGRARGWTVSDFAFPDVPARSRHWWLVLTPGNADVCDTDPGFEVSVTVTADLRDMVRIWRGDLHWQDALRSGALDLQGPETVRRTLPTWFALSPFATIPRPAIPVRGPSVG</sequence>
<dbReference type="Proteomes" id="UP000475532">
    <property type="component" value="Unassembled WGS sequence"/>
</dbReference>
<feature type="domain" description="SCP2" evidence="2">
    <location>
        <begin position="51"/>
        <end position="115"/>
    </location>
</feature>
<dbReference type="EMBL" id="JAAGLI010000736">
    <property type="protein sequence ID" value="NEA26223.1"/>
    <property type="molecule type" value="Genomic_DNA"/>
</dbReference>
<dbReference type="SUPFAM" id="SSF55718">
    <property type="entry name" value="SCP-like"/>
    <property type="match status" value="1"/>
</dbReference>
<name>A0A6L9QNE3_9ACTN</name>
<evidence type="ECO:0000256" key="1">
    <source>
        <dbReference type="SAM" id="MobiDB-lite"/>
    </source>
</evidence>
<accession>A0A6L9QNE3</accession>
<organism evidence="3 4">
    <name type="scientific">Actinomadura bangladeshensis</name>
    <dbReference type="NCBI Taxonomy" id="453573"/>
    <lineage>
        <taxon>Bacteria</taxon>
        <taxon>Bacillati</taxon>
        <taxon>Actinomycetota</taxon>
        <taxon>Actinomycetes</taxon>
        <taxon>Streptosporangiales</taxon>
        <taxon>Thermomonosporaceae</taxon>
        <taxon>Actinomadura</taxon>
    </lineage>
</organism>
<evidence type="ECO:0000313" key="4">
    <source>
        <dbReference type="Proteomes" id="UP000475532"/>
    </source>
</evidence>
<dbReference type="Pfam" id="PF02036">
    <property type="entry name" value="SCP2"/>
    <property type="match status" value="1"/>
</dbReference>
<proteinExistence type="predicted"/>
<comment type="caution">
    <text evidence="3">The sequence shown here is derived from an EMBL/GenBank/DDBJ whole genome shotgun (WGS) entry which is preliminary data.</text>
</comment>
<evidence type="ECO:0000259" key="2">
    <source>
        <dbReference type="Pfam" id="PF02036"/>
    </source>
</evidence>
<gene>
    <name evidence="3" type="ORF">G3I70_27560</name>
</gene>
<reference evidence="3 4" key="1">
    <citation type="submission" date="2020-01" db="EMBL/GenBank/DDBJ databases">
        <title>Insect and environment-associated Actinomycetes.</title>
        <authorList>
            <person name="Currrie C."/>
            <person name="Chevrette M."/>
            <person name="Carlson C."/>
            <person name="Stubbendieck R."/>
            <person name="Wendt-Pienkowski E."/>
        </authorList>
    </citation>
    <scope>NUCLEOTIDE SEQUENCE [LARGE SCALE GENOMIC DNA]</scope>
    <source>
        <strain evidence="3 4">SID10258</strain>
    </source>
</reference>
<dbReference type="AlphaFoldDB" id="A0A6L9QNE3"/>
<protein>
    <recommendedName>
        <fullName evidence="2">SCP2 domain-containing protein</fullName>
    </recommendedName>
</protein>
<dbReference type="InterPro" id="IPR003033">
    <property type="entry name" value="SCP2_sterol-bd_dom"/>
</dbReference>
<dbReference type="InterPro" id="IPR036527">
    <property type="entry name" value="SCP2_sterol-bd_dom_sf"/>
</dbReference>
<feature type="region of interest" description="Disordered" evidence="1">
    <location>
        <begin position="1"/>
        <end position="40"/>
    </location>
</feature>
<dbReference type="RefSeq" id="WP_163060343.1">
    <property type="nucleotide sequence ID" value="NZ_JAAGLI010000736.1"/>
</dbReference>